<gene>
    <name evidence="2" type="ORF">LVJ77_05070</name>
</gene>
<protein>
    <submittedName>
        <fullName evidence="2">Uncharacterized protein</fullName>
    </submittedName>
</protein>
<organism evidence="2 3">
    <name type="scientific">Conchiformibius kuhniae</name>
    <dbReference type="NCBI Taxonomy" id="211502"/>
    <lineage>
        <taxon>Bacteria</taxon>
        <taxon>Pseudomonadati</taxon>
        <taxon>Pseudomonadota</taxon>
        <taxon>Betaproteobacteria</taxon>
        <taxon>Neisseriales</taxon>
        <taxon>Neisseriaceae</taxon>
        <taxon>Conchiformibius</taxon>
    </lineage>
</organism>
<dbReference type="EMBL" id="CP091521">
    <property type="protein sequence ID" value="UOP05505.1"/>
    <property type="molecule type" value="Genomic_DNA"/>
</dbReference>
<feature type="region of interest" description="Disordered" evidence="1">
    <location>
        <begin position="290"/>
        <end position="315"/>
    </location>
</feature>
<sequence>MNLKTPAYALLTALLLGACQDKTEAPAAPKADTAQTAPSADKSEAAENESEETEEAESETEGKGVAVNDPLLQEFADLTEKVRGELQNGKNVEKSYTRHRADVEKLVEKISTAKQDFLENYHDDANWQNDKPTAELRAQQKQLRAVGLEYWDLGEGMVEIRPVADYYVKLFGKAADKDLREFLKLEADDNKQLIYNDGALAVAWDDLANRIAAWENWAGEYPQSTFNKQVADTLKNYRRTYLFGEDNTPVAEDDGILLPEVEKEWTRFVQAHPNSETAQMVEEAKRYWKARQDKGGEEPDLSGYSAPFKNLRQYD</sequence>
<name>A0A8T9MXB1_9NEIS</name>
<keyword evidence="3" id="KW-1185">Reference proteome</keyword>
<evidence type="ECO:0000313" key="3">
    <source>
        <dbReference type="Proteomes" id="UP000831534"/>
    </source>
</evidence>
<dbReference type="PROSITE" id="PS51257">
    <property type="entry name" value="PROKAR_LIPOPROTEIN"/>
    <property type="match status" value="1"/>
</dbReference>
<reference evidence="2" key="2">
    <citation type="submission" date="2024-09" db="EMBL/GenBank/DDBJ databases">
        <authorList>
            <person name="Veyrier F.J."/>
        </authorList>
    </citation>
    <scope>NUCLEOTIDE SEQUENCE</scope>
    <source>
        <strain evidence="2">17694</strain>
    </source>
</reference>
<accession>A0A8T9MXB1</accession>
<feature type="region of interest" description="Disordered" evidence="1">
    <location>
        <begin position="24"/>
        <end position="69"/>
    </location>
</feature>
<proteinExistence type="predicted"/>
<dbReference type="KEGG" id="ckh:LVJ77_05070"/>
<evidence type="ECO:0000313" key="2">
    <source>
        <dbReference type="EMBL" id="UOP05505.1"/>
    </source>
</evidence>
<dbReference type="AlphaFoldDB" id="A0A8T9MXB1"/>
<feature type="compositionally biased region" description="Acidic residues" evidence="1">
    <location>
        <begin position="46"/>
        <end position="59"/>
    </location>
</feature>
<dbReference type="Proteomes" id="UP000831534">
    <property type="component" value="Chromosome"/>
</dbReference>
<dbReference type="RefSeq" id="WP_027010314.1">
    <property type="nucleotide sequence ID" value="NZ_CP091521.1"/>
</dbReference>
<reference evidence="2" key="1">
    <citation type="journal article" date="2022" name="Res Sq">
        <title>Evolution of multicellular longitudinally dividing oral cavity symbionts (Neisseriaceae).</title>
        <authorList>
            <person name="Nyongesa S."/>
            <person name="Weber P."/>
            <person name="Bernet E."/>
            <person name="Pullido F."/>
            <person name="Nieckarz M."/>
            <person name="Delaby M."/>
            <person name="Nieves C."/>
            <person name="Viehboeck T."/>
            <person name="Krause N."/>
            <person name="Rivera-Millot A."/>
            <person name="Nakamura A."/>
            <person name="Vischer N."/>
            <person name="VanNieuwenhze M."/>
            <person name="Brun Y."/>
            <person name="Cava F."/>
            <person name="Bulgheresi S."/>
            <person name="Veyrier F."/>
        </authorList>
    </citation>
    <scope>NUCLEOTIDE SEQUENCE</scope>
    <source>
        <strain evidence="2">17694</strain>
    </source>
</reference>
<evidence type="ECO:0000256" key="1">
    <source>
        <dbReference type="SAM" id="MobiDB-lite"/>
    </source>
</evidence>